<protein>
    <submittedName>
        <fullName evidence="1">Uncharacterized protein</fullName>
    </submittedName>
</protein>
<evidence type="ECO:0000313" key="1">
    <source>
        <dbReference type="EMBL" id="GBG14391.1"/>
    </source>
</evidence>
<name>A0A2R5FCF7_9PROT</name>
<comment type="caution">
    <text evidence="1">The sequence shown here is derived from an EMBL/GenBank/DDBJ whole genome shotgun (WGS) entry which is preliminary data.</text>
</comment>
<proteinExistence type="predicted"/>
<keyword evidence="2" id="KW-1185">Reference proteome</keyword>
<accession>A0A2R5FCF7</accession>
<evidence type="ECO:0000313" key="2">
    <source>
        <dbReference type="Proteomes" id="UP000245081"/>
    </source>
</evidence>
<dbReference type="Proteomes" id="UP000245081">
    <property type="component" value="Unassembled WGS sequence"/>
</dbReference>
<dbReference type="EMBL" id="BDOQ01000007">
    <property type="protein sequence ID" value="GBG14391.1"/>
    <property type="molecule type" value="Genomic_DNA"/>
</dbReference>
<reference evidence="1 2" key="1">
    <citation type="journal article" date="2018" name="Environ. Microbiol.">
        <title>Isolation and genomic characterization of Novimethylophilus kurashikiensis gen. nov. sp. nov., a new lanthanide-dependent methylotrophic species of Methylophilaceae.</title>
        <authorList>
            <person name="Lv H."/>
            <person name="Sahin N."/>
            <person name="Tani A."/>
        </authorList>
    </citation>
    <scope>NUCLEOTIDE SEQUENCE [LARGE SCALE GENOMIC DNA]</scope>
    <source>
        <strain evidence="1 2">La2-4</strain>
    </source>
</reference>
<dbReference type="AlphaFoldDB" id="A0A2R5FCF7"/>
<gene>
    <name evidence="1" type="ORF">NMK_1990</name>
</gene>
<sequence>MQATDKQAFNPSLRKFGDYLSARNFIIEAREGFFFAIRAHLRPDERSDAKNLSDPLWDSPARKIADEDWIANPARGYLTIRENLASGRSFRLSILQMGKVLRVGVRVPKTLALMQSQVGARISSTFPGQQPIQMQMSTGEVLFDWNFDVPDLYDSALTMETAIYQVGHLFENALQTILTQKQD</sequence>
<dbReference type="RefSeq" id="WP_109015580.1">
    <property type="nucleotide sequence ID" value="NZ_BDOQ01000007.1"/>
</dbReference>
<organism evidence="1 2">
    <name type="scientific">Novimethylophilus kurashikiensis</name>
    <dbReference type="NCBI Taxonomy" id="1825523"/>
    <lineage>
        <taxon>Bacteria</taxon>
        <taxon>Pseudomonadati</taxon>
        <taxon>Pseudomonadota</taxon>
        <taxon>Betaproteobacteria</taxon>
        <taxon>Nitrosomonadales</taxon>
        <taxon>Methylophilaceae</taxon>
        <taxon>Novimethylophilus</taxon>
    </lineage>
</organism>